<protein>
    <submittedName>
        <fullName evidence="1">Unannotated protein</fullName>
    </submittedName>
</protein>
<accession>A0A6J6CE41</accession>
<evidence type="ECO:0000313" key="1">
    <source>
        <dbReference type="EMBL" id="CAB4549760.1"/>
    </source>
</evidence>
<name>A0A6J6CE41_9ZZZZ</name>
<organism evidence="1">
    <name type="scientific">freshwater metagenome</name>
    <dbReference type="NCBI Taxonomy" id="449393"/>
    <lineage>
        <taxon>unclassified sequences</taxon>
        <taxon>metagenomes</taxon>
        <taxon>ecological metagenomes</taxon>
    </lineage>
</organism>
<dbReference type="EMBL" id="CAEZWE010000039">
    <property type="protein sequence ID" value="CAB4655042.1"/>
    <property type="molecule type" value="Genomic_DNA"/>
</dbReference>
<proteinExistence type="predicted"/>
<gene>
    <name evidence="1" type="ORF">UFOPK1572_00084</name>
    <name evidence="2" type="ORF">UFOPK2169_01021</name>
</gene>
<dbReference type="AlphaFoldDB" id="A0A6J6CE41"/>
<reference evidence="1" key="1">
    <citation type="submission" date="2020-05" db="EMBL/GenBank/DDBJ databases">
        <authorList>
            <person name="Chiriac C."/>
            <person name="Salcher M."/>
            <person name="Ghai R."/>
            <person name="Kavagutti S V."/>
        </authorList>
    </citation>
    <scope>NUCLEOTIDE SEQUENCE</scope>
</reference>
<sequence>MNETVRAELGAAVDAVNRYRMRLAGLVDSVGPNHEDLVSAMYEAERALISAERLLTRAEKLAR</sequence>
<dbReference type="EMBL" id="CAEZTC010000005">
    <property type="protein sequence ID" value="CAB4549760.1"/>
    <property type="molecule type" value="Genomic_DNA"/>
</dbReference>
<evidence type="ECO:0000313" key="2">
    <source>
        <dbReference type="EMBL" id="CAB4655042.1"/>
    </source>
</evidence>